<dbReference type="Pfam" id="PF06259">
    <property type="entry name" value="Abhydrolase_8"/>
    <property type="match status" value="1"/>
</dbReference>
<dbReference type="Proteomes" id="UP000000844">
    <property type="component" value="Chromosome"/>
</dbReference>
<dbReference type="AlphaFoldDB" id="D3Q6Y1"/>
<gene>
    <name evidence="3" type="ordered locus">Snas_0667</name>
</gene>
<dbReference type="SUPFAM" id="SSF53474">
    <property type="entry name" value="alpha/beta-Hydrolases"/>
    <property type="match status" value="1"/>
</dbReference>
<name>D3Q6Y1_STANL</name>
<dbReference type="InterPro" id="IPR010427">
    <property type="entry name" value="DUF1023"/>
</dbReference>
<dbReference type="InterPro" id="IPR029058">
    <property type="entry name" value="AB_hydrolase_fold"/>
</dbReference>
<dbReference type="Gene3D" id="3.40.50.1820">
    <property type="entry name" value="alpha/beta hydrolase"/>
    <property type="match status" value="1"/>
</dbReference>
<dbReference type="HOGENOM" id="CLU_025057_2_1_11"/>
<proteinExistence type="predicted"/>
<accession>D3Q6Y1</accession>
<evidence type="ECO:0000313" key="4">
    <source>
        <dbReference type="Proteomes" id="UP000000844"/>
    </source>
</evidence>
<dbReference type="KEGG" id="sna:Snas_0667"/>
<sequence>MVTVSELENARPEQLEGSARAARKVSVDLGEHINRTSRAWSALQATWYGPDAHTAGANLHHHRLDLTQARLAYGRIDSALSDFAGELRQAQKLLKSALARADGIHATVTDDGTVRVSDEVMKGKSSAERANIKAQLKTIADDIAKARTRAVTADRQAVAQLTGVSMPDGPDIDATPLLKDVPTDPQLVKKWWDGLNPDQRVALITADPKRIGGLDGVPAIDRDQANRLYLDNEQEQLAARKRAAQARIAEIQRLGDQGKGSPALLSEALELQKKIAGFDEKAKQLNHFEEKLNESDPRSSTERRFLLKFDPAGDGRAIVAVGNPDTADNVATFVPGTGTTIADDTNLFNRGAIMQSDATLRDPTATTSVITWLDYEAPSFVSFGPEPGPATTGSAETATDLAQFQNSLRFTHEGPRSRNTILGHSYGATVVGYVADRQGLDVDNIVFVASPGSGQGLAGDAGDFRKGLDKDNRLRVPTVFATRAENDPIQAVSGAGGGLAGTNGPDPTEEGFGAKVFRSDPGTTLLPRPQGDNRGEWGYGGAHSDYWNGPNNPESIYERPQVNEARDNFSRIITGMDDQVTVDTPTVHRGRIAY</sequence>
<evidence type="ECO:0000313" key="3">
    <source>
        <dbReference type="EMBL" id="ADD40380.1"/>
    </source>
</evidence>
<dbReference type="EMBL" id="CP001778">
    <property type="protein sequence ID" value="ADD40380.1"/>
    <property type="molecule type" value="Genomic_DNA"/>
</dbReference>
<organism evidence="3 4">
    <name type="scientific">Stackebrandtia nassauensis (strain DSM 44728 / CIP 108903 / NRRL B-16338 / NBRC 102104 / LLR-40K-21)</name>
    <dbReference type="NCBI Taxonomy" id="446470"/>
    <lineage>
        <taxon>Bacteria</taxon>
        <taxon>Bacillati</taxon>
        <taxon>Actinomycetota</taxon>
        <taxon>Actinomycetes</taxon>
        <taxon>Glycomycetales</taxon>
        <taxon>Glycomycetaceae</taxon>
        <taxon>Stackebrandtia</taxon>
    </lineage>
</organism>
<feature type="region of interest" description="Disordered" evidence="1">
    <location>
        <begin position="1"/>
        <end position="20"/>
    </location>
</feature>
<dbReference type="RefSeq" id="WP_013015951.1">
    <property type="nucleotide sequence ID" value="NC_013947.1"/>
</dbReference>
<keyword evidence="4" id="KW-1185">Reference proteome</keyword>
<dbReference type="ESTHER" id="stanl-d3q6y1">
    <property type="family name" value="Duf_1023"/>
</dbReference>
<reference evidence="3 4" key="1">
    <citation type="journal article" date="2009" name="Stand. Genomic Sci.">
        <title>Complete genome sequence of Stackebrandtia nassauensis type strain (LLR-40K-21).</title>
        <authorList>
            <person name="Munk C."/>
            <person name="Lapidus A."/>
            <person name="Copeland A."/>
            <person name="Jando M."/>
            <person name="Mayilraj S."/>
            <person name="Glavina Del Rio T."/>
            <person name="Nolan M."/>
            <person name="Chen F."/>
            <person name="Lucas S."/>
            <person name="Tice H."/>
            <person name="Cheng J.F."/>
            <person name="Han C."/>
            <person name="Detter J.C."/>
            <person name="Bruce D."/>
            <person name="Goodwin L."/>
            <person name="Chain P."/>
            <person name="Pitluck S."/>
            <person name="Goker M."/>
            <person name="Ovchinikova G."/>
            <person name="Pati A."/>
            <person name="Ivanova N."/>
            <person name="Mavromatis K."/>
            <person name="Chen A."/>
            <person name="Palaniappan K."/>
            <person name="Land M."/>
            <person name="Hauser L."/>
            <person name="Chang Y.J."/>
            <person name="Jeffries C.D."/>
            <person name="Bristow J."/>
            <person name="Eisen J.A."/>
            <person name="Markowitz V."/>
            <person name="Hugenholtz P."/>
            <person name="Kyrpides N.C."/>
            <person name="Klenk H.P."/>
        </authorList>
    </citation>
    <scope>NUCLEOTIDE SEQUENCE [LARGE SCALE GENOMIC DNA]</scope>
    <source>
        <strain evidence="4">DSM 44728 / CIP 108903 / NRRL B-16338 / NBRC 102104 / LLR-40K-21</strain>
    </source>
</reference>
<evidence type="ECO:0000259" key="2">
    <source>
        <dbReference type="Pfam" id="PF06259"/>
    </source>
</evidence>
<feature type="domain" description="DUF1023" evidence="2">
    <location>
        <begin position="310"/>
        <end position="456"/>
    </location>
</feature>
<protein>
    <recommendedName>
        <fullName evidence="2">DUF1023 domain-containing protein</fullName>
    </recommendedName>
</protein>
<evidence type="ECO:0000256" key="1">
    <source>
        <dbReference type="SAM" id="MobiDB-lite"/>
    </source>
</evidence>
<feature type="region of interest" description="Disordered" evidence="1">
    <location>
        <begin position="490"/>
        <end position="553"/>
    </location>
</feature>
<dbReference type="eggNOG" id="COG4099">
    <property type="taxonomic scope" value="Bacteria"/>
</dbReference>
<dbReference type="OrthoDB" id="5969911at2"/>
<dbReference type="STRING" id="446470.Snas_0667"/>